<feature type="domain" description="HNH/Endo VII superfamily nuclease toxins" evidence="2">
    <location>
        <begin position="88"/>
        <end position="137"/>
    </location>
</feature>
<keyword evidence="4" id="KW-1185">Reference proteome</keyword>
<gene>
    <name evidence="3" type="ORF">VJ920_11825</name>
</gene>
<accession>A0ABU6J1I2</accession>
<reference evidence="3 4" key="1">
    <citation type="submission" date="2024-01" db="EMBL/GenBank/DDBJ databases">
        <title>novel species in genus Adlercreutzia.</title>
        <authorList>
            <person name="Liu X."/>
        </authorList>
    </citation>
    <scope>NUCLEOTIDE SEQUENCE [LARGE SCALE GENOMIC DNA]</scope>
    <source>
        <strain evidence="3 4">R22</strain>
    </source>
</reference>
<feature type="compositionally biased region" description="Basic and acidic residues" evidence="1">
    <location>
        <begin position="119"/>
        <end position="129"/>
    </location>
</feature>
<dbReference type="InterPro" id="IPR028048">
    <property type="entry name" value="Tox-HNH-EHHH"/>
</dbReference>
<proteinExistence type="predicted"/>
<dbReference type="RefSeq" id="WP_326455243.1">
    <property type="nucleotide sequence ID" value="NZ_JAYMFH010000028.1"/>
</dbReference>
<dbReference type="EMBL" id="JAYMFH010000028">
    <property type="protein sequence ID" value="MEC4295991.1"/>
    <property type="molecule type" value="Genomic_DNA"/>
</dbReference>
<evidence type="ECO:0000259" key="2">
    <source>
        <dbReference type="Pfam" id="PF15657"/>
    </source>
</evidence>
<feature type="region of interest" description="Disordered" evidence="1">
    <location>
        <begin position="48"/>
        <end position="146"/>
    </location>
</feature>
<evidence type="ECO:0000313" key="4">
    <source>
        <dbReference type="Proteomes" id="UP001343724"/>
    </source>
</evidence>
<dbReference type="Proteomes" id="UP001343724">
    <property type="component" value="Unassembled WGS sequence"/>
</dbReference>
<name>A0ABU6J1I2_9ACTN</name>
<evidence type="ECO:0000256" key="1">
    <source>
        <dbReference type="SAM" id="MobiDB-lite"/>
    </source>
</evidence>
<organism evidence="3 4">
    <name type="scientific">Adlercreutzia shanghongiae</name>
    <dbReference type="NCBI Taxonomy" id="3111773"/>
    <lineage>
        <taxon>Bacteria</taxon>
        <taxon>Bacillati</taxon>
        <taxon>Actinomycetota</taxon>
        <taxon>Coriobacteriia</taxon>
        <taxon>Eggerthellales</taxon>
        <taxon>Eggerthellaceae</taxon>
        <taxon>Adlercreutzia</taxon>
    </lineage>
</organism>
<protein>
    <submittedName>
        <fullName evidence="3">HNH/endonuclease VII fold putative polymorphic toxin</fullName>
    </submittedName>
</protein>
<dbReference type="Pfam" id="PF15657">
    <property type="entry name" value="Tox-HNH-EHHH"/>
    <property type="match status" value="1"/>
</dbReference>
<sequence length="146" mass="15216">MGAKSEGVDLAAIGHGVLDLLGFIPGIGAAADAAAAATRAVKKLEAAKGVGPPNLSPEGAGRRGAFREAKRSAGLPVSQQPTSVKPAENKAGVPIPGREYEFSTPRSDDPEHTTVILEHYGHTYKDDPSQNHGPHFNDPAGNHFDY</sequence>
<comment type="caution">
    <text evidence="3">The sequence shown here is derived from an EMBL/GenBank/DDBJ whole genome shotgun (WGS) entry which is preliminary data.</text>
</comment>
<evidence type="ECO:0000313" key="3">
    <source>
        <dbReference type="EMBL" id="MEC4295991.1"/>
    </source>
</evidence>
<feature type="compositionally biased region" description="Basic and acidic residues" evidence="1">
    <location>
        <begin position="98"/>
        <end position="112"/>
    </location>
</feature>